<protein>
    <recommendedName>
        <fullName evidence="1">gamma-glutamylcyclotransferase</fullName>
        <ecNumber evidence="1">4.3.2.9</ecNumber>
    </recommendedName>
</protein>
<feature type="compositionally biased region" description="Pro residues" evidence="5">
    <location>
        <begin position="166"/>
        <end position="182"/>
    </location>
</feature>
<reference evidence="7" key="2">
    <citation type="submission" date="2023-06" db="EMBL/GenBank/DDBJ databases">
        <authorList>
            <consortium name="Lawrence Berkeley National Laboratory"/>
            <person name="Mondo S.J."/>
            <person name="Hensen N."/>
            <person name="Bonometti L."/>
            <person name="Westerberg I."/>
            <person name="Brannstrom I.O."/>
            <person name="Guillou S."/>
            <person name="Cros-Aarteil S."/>
            <person name="Calhoun S."/>
            <person name="Haridas S."/>
            <person name="Kuo A."/>
            <person name="Pangilinan J."/>
            <person name="Riley R."/>
            <person name="Labutti K."/>
            <person name="Andreopoulos B."/>
            <person name="Lipzen A."/>
            <person name="Chen C."/>
            <person name="Yanf M."/>
            <person name="Daum C."/>
            <person name="Ng V."/>
            <person name="Clum A."/>
            <person name="Steindorff A."/>
            <person name="Ohm R."/>
            <person name="Martin F."/>
            <person name="Silar P."/>
            <person name="Natvig D."/>
            <person name="Lalanne C."/>
            <person name="Gautier V."/>
            <person name="Ament-Velasquez S.L."/>
            <person name="Kruys A."/>
            <person name="Hutchinson M.I."/>
            <person name="Powell A.J."/>
            <person name="Barry K."/>
            <person name="Miller A.N."/>
            <person name="Grigoriev I.V."/>
            <person name="Debuchy R."/>
            <person name="Gladieux P."/>
            <person name="Thoren M.H."/>
            <person name="Johannesson H."/>
        </authorList>
    </citation>
    <scope>NUCLEOTIDE SEQUENCE</scope>
    <source>
        <strain evidence="7">CBS 626.80</strain>
    </source>
</reference>
<feature type="compositionally biased region" description="Low complexity" evidence="5">
    <location>
        <begin position="38"/>
        <end position="48"/>
    </location>
</feature>
<feature type="region of interest" description="Disordered" evidence="5">
    <location>
        <begin position="444"/>
        <end position="469"/>
    </location>
</feature>
<dbReference type="EMBL" id="MU859148">
    <property type="protein sequence ID" value="KAK3951410.1"/>
    <property type="molecule type" value="Genomic_DNA"/>
</dbReference>
<dbReference type="AlphaFoldDB" id="A0AAN6SF67"/>
<feature type="region of interest" description="Disordered" evidence="5">
    <location>
        <begin position="38"/>
        <end position="72"/>
    </location>
</feature>
<dbReference type="PANTHER" id="PTHR12935:SF0">
    <property type="entry name" value="GAMMA-GLUTAMYLCYCLOTRANSFERASE"/>
    <property type="match status" value="1"/>
</dbReference>
<dbReference type="PANTHER" id="PTHR12935">
    <property type="entry name" value="GAMMA-GLUTAMYLCYCLOTRANSFERASE"/>
    <property type="match status" value="1"/>
</dbReference>
<evidence type="ECO:0000256" key="5">
    <source>
        <dbReference type="SAM" id="MobiDB-lite"/>
    </source>
</evidence>
<keyword evidence="6" id="KW-0812">Transmembrane</keyword>
<keyword evidence="6" id="KW-0472">Membrane</keyword>
<keyword evidence="2" id="KW-0456">Lyase</keyword>
<feature type="compositionally biased region" description="Acidic residues" evidence="5">
    <location>
        <begin position="450"/>
        <end position="459"/>
    </location>
</feature>
<comment type="caution">
    <text evidence="7">The sequence shown here is derived from an EMBL/GenBank/DDBJ whole genome shotgun (WGS) entry which is preliminary data.</text>
</comment>
<gene>
    <name evidence="7" type="ORF">QBC32DRAFT_162740</name>
</gene>
<dbReference type="GO" id="GO:0003839">
    <property type="term" value="F:gamma-glutamylcyclotransferase activity"/>
    <property type="evidence" value="ECO:0007669"/>
    <property type="project" value="UniProtKB-EC"/>
</dbReference>
<organism evidence="7 8">
    <name type="scientific">Pseudoneurospora amorphoporcata</name>
    <dbReference type="NCBI Taxonomy" id="241081"/>
    <lineage>
        <taxon>Eukaryota</taxon>
        <taxon>Fungi</taxon>
        <taxon>Dikarya</taxon>
        <taxon>Ascomycota</taxon>
        <taxon>Pezizomycotina</taxon>
        <taxon>Sordariomycetes</taxon>
        <taxon>Sordariomycetidae</taxon>
        <taxon>Sordariales</taxon>
        <taxon>Sordariaceae</taxon>
        <taxon>Pseudoneurospora</taxon>
    </lineage>
</organism>
<reference evidence="7" key="1">
    <citation type="journal article" date="2023" name="Mol. Phylogenet. Evol.">
        <title>Genome-scale phylogeny and comparative genomics of the fungal order Sordariales.</title>
        <authorList>
            <person name="Hensen N."/>
            <person name="Bonometti L."/>
            <person name="Westerberg I."/>
            <person name="Brannstrom I.O."/>
            <person name="Guillou S."/>
            <person name="Cros-Aarteil S."/>
            <person name="Calhoun S."/>
            <person name="Haridas S."/>
            <person name="Kuo A."/>
            <person name="Mondo S."/>
            <person name="Pangilinan J."/>
            <person name="Riley R."/>
            <person name="LaButti K."/>
            <person name="Andreopoulos B."/>
            <person name="Lipzen A."/>
            <person name="Chen C."/>
            <person name="Yan M."/>
            <person name="Daum C."/>
            <person name="Ng V."/>
            <person name="Clum A."/>
            <person name="Steindorff A."/>
            <person name="Ohm R.A."/>
            <person name="Martin F."/>
            <person name="Silar P."/>
            <person name="Natvig D.O."/>
            <person name="Lalanne C."/>
            <person name="Gautier V."/>
            <person name="Ament-Velasquez S.L."/>
            <person name="Kruys A."/>
            <person name="Hutchinson M.I."/>
            <person name="Powell A.J."/>
            <person name="Barry K."/>
            <person name="Miller A.N."/>
            <person name="Grigoriev I.V."/>
            <person name="Debuchy R."/>
            <person name="Gladieux P."/>
            <person name="Hiltunen Thoren M."/>
            <person name="Johannesson H."/>
        </authorList>
    </citation>
    <scope>NUCLEOTIDE SEQUENCE</scope>
    <source>
        <strain evidence="7">CBS 626.80</strain>
    </source>
</reference>
<dbReference type="EC" id="4.3.2.9" evidence="1"/>
<feature type="transmembrane region" description="Helical" evidence="6">
    <location>
        <begin position="384"/>
        <end position="405"/>
    </location>
</feature>
<feature type="region of interest" description="Disordered" evidence="5">
    <location>
        <begin position="166"/>
        <end position="200"/>
    </location>
</feature>
<evidence type="ECO:0000313" key="8">
    <source>
        <dbReference type="Proteomes" id="UP001303222"/>
    </source>
</evidence>
<dbReference type="Gene3D" id="3.10.490.10">
    <property type="entry name" value="Gamma-glutamyl cyclotransferase-like"/>
    <property type="match status" value="1"/>
</dbReference>
<feature type="active site" description="Proton acceptor" evidence="3">
    <location>
        <position position="225"/>
    </location>
</feature>
<evidence type="ECO:0000256" key="3">
    <source>
        <dbReference type="PIRSR" id="PIRSR617939-1"/>
    </source>
</evidence>
<evidence type="ECO:0000256" key="1">
    <source>
        <dbReference type="ARBA" id="ARBA00012346"/>
    </source>
</evidence>
<proteinExistence type="predicted"/>
<keyword evidence="8" id="KW-1185">Reference proteome</keyword>
<name>A0AAN6SF67_9PEZI</name>
<accession>A0AAN6SF67</accession>
<feature type="binding site" evidence="4">
    <location>
        <position position="345"/>
    </location>
    <ligand>
        <name>substrate</name>
    </ligand>
</feature>
<dbReference type="InterPro" id="IPR017939">
    <property type="entry name" value="G-Glutamylcylcotransferase"/>
</dbReference>
<sequence>MYSRKDYNATECSRWMYNEDDKDTTSATLKHLEYLPPSAAAPLPASSSNGKIPRTSHARLSQPDVSPIPFPDEPILLRRTAEAGGSDSDLPPPSSTSTTVLYLAYGSNMCAKTFLGMRKIRPLSQVVVSAPSIRLTFDLPGIPYLEPCFANIALRKLPKKPPVVPIPPLDPPHLPPPGPQPPAKGFSSEESSGSGNGDWSMDTGGLIGVVYEVTAEDYARILATEGGGASYHEILVPCIELPAPVRIPEHPRPELPKPFLARTLYAPQLPDLPDDPKHPSPQPPKSYSTFTDDDPHHPSDPKDPKDPNKPQPPQMPPKWRQRLSKLLLPIRRPQTPRPTQPSLRYLTLLRTGAIEHELPPFYIRYLQDLEPYTITSCRQQIGRLFFMVIWMPLFFFVLKATRWVADDKGKIPGWMAGGMTVMMHFLWESYDWVFKPVFGEGERTVHGGGDDDDDDDDDKDGERNEKGWVNGRKISGSWLARRRSEVVVDDEEKRCLLSKLAEEE</sequence>
<feature type="region of interest" description="Disordered" evidence="5">
    <location>
        <begin position="267"/>
        <end position="318"/>
    </location>
</feature>
<keyword evidence="6" id="KW-1133">Transmembrane helix</keyword>
<feature type="compositionally biased region" description="Basic and acidic residues" evidence="5">
    <location>
        <begin position="293"/>
        <end position="308"/>
    </location>
</feature>
<evidence type="ECO:0000256" key="6">
    <source>
        <dbReference type="SAM" id="Phobius"/>
    </source>
</evidence>
<evidence type="ECO:0000256" key="2">
    <source>
        <dbReference type="ARBA" id="ARBA00023239"/>
    </source>
</evidence>
<evidence type="ECO:0000313" key="7">
    <source>
        <dbReference type="EMBL" id="KAK3951410.1"/>
    </source>
</evidence>
<evidence type="ECO:0000256" key="4">
    <source>
        <dbReference type="PIRSR" id="PIRSR617939-2"/>
    </source>
</evidence>
<dbReference type="Proteomes" id="UP001303222">
    <property type="component" value="Unassembled WGS sequence"/>
</dbReference>